<keyword evidence="2" id="KW-1185">Reference proteome</keyword>
<evidence type="ECO:0000313" key="1">
    <source>
        <dbReference type="EMBL" id="KAF7285284.1"/>
    </source>
</evidence>
<evidence type="ECO:0000313" key="2">
    <source>
        <dbReference type="Proteomes" id="UP000625711"/>
    </source>
</evidence>
<proteinExistence type="predicted"/>
<organism evidence="1 2">
    <name type="scientific">Rhynchophorus ferrugineus</name>
    <name type="common">Red palm weevil</name>
    <name type="synonym">Curculio ferrugineus</name>
    <dbReference type="NCBI Taxonomy" id="354439"/>
    <lineage>
        <taxon>Eukaryota</taxon>
        <taxon>Metazoa</taxon>
        <taxon>Ecdysozoa</taxon>
        <taxon>Arthropoda</taxon>
        <taxon>Hexapoda</taxon>
        <taxon>Insecta</taxon>
        <taxon>Pterygota</taxon>
        <taxon>Neoptera</taxon>
        <taxon>Endopterygota</taxon>
        <taxon>Coleoptera</taxon>
        <taxon>Polyphaga</taxon>
        <taxon>Cucujiformia</taxon>
        <taxon>Curculionidae</taxon>
        <taxon>Dryophthorinae</taxon>
        <taxon>Rhynchophorus</taxon>
    </lineage>
</organism>
<dbReference type="Proteomes" id="UP000625711">
    <property type="component" value="Unassembled WGS sequence"/>
</dbReference>
<reference evidence="1" key="1">
    <citation type="submission" date="2020-08" db="EMBL/GenBank/DDBJ databases">
        <title>Genome sequencing and assembly of the red palm weevil Rhynchophorus ferrugineus.</title>
        <authorList>
            <person name="Dias G.B."/>
            <person name="Bergman C.M."/>
            <person name="Manee M."/>
        </authorList>
    </citation>
    <scope>NUCLEOTIDE SEQUENCE</scope>
    <source>
        <strain evidence="1">AA-2017</strain>
        <tissue evidence="1">Whole larva</tissue>
    </source>
</reference>
<dbReference type="EMBL" id="JAACXV010000058">
    <property type="protein sequence ID" value="KAF7285284.1"/>
    <property type="molecule type" value="Genomic_DNA"/>
</dbReference>
<sequence length="291" mass="32776">MSATEGSETVRKENGGLLFSPYQFISLPRGQRGRAVKGSVWAERRKLLRTINSKTAVSYNRKLSLIFNFNTIVVKSCIIELDRDYDSTVAVNILIFLTIVNKSFRKWEIVLALEWAEEEYQLQNSPAIIHCTTNQTSPTQTLVFNASSTVLRTDRIQDGRSFFSGSECWSSESKEREEPTGWSRTHSSRSRWIRLALARERQTQWIGGESDGTEHVGIRRAHPRVPRNVLSNGGEPSRYRAGGGDFLRVGACVCVSLYVCTPGSQSKWEKVIKAMEAVSDTVSGRTNYVKD</sequence>
<comment type="caution">
    <text evidence="1">The sequence shown here is derived from an EMBL/GenBank/DDBJ whole genome shotgun (WGS) entry which is preliminary data.</text>
</comment>
<protein>
    <submittedName>
        <fullName evidence="1">Uncharacterized protein</fullName>
    </submittedName>
</protein>
<name>A0A834MN84_RHYFE</name>
<accession>A0A834MN84</accession>
<gene>
    <name evidence="1" type="ORF">GWI33_011413</name>
</gene>
<dbReference type="AlphaFoldDB" id="A0A834MN84"/>